<dbReference type="OrthoDB" id="9806726at2"/>
<comment type="caution">
    <text evidence="4">The sequence shown here is derived from an EMBL/GenBank/DDBJ whole genome shotgun (WGS) entry which is preliminary data.</text>
</comment>
<proteinExistence type="predicted"/>
<dbReference type="GO" id="GO:0005524">
    <property type="term" value="F:ATP binding"/>
    <property type="evidence" value="ECO:0007669"/>
    <property type="project" value="UniProtKB-KW"/>
</dbReference>
<dbReference type="PROSITE" id="PS50893">
    <property type="entry name" value="ABC_TRANSPORTER_2"/>
    <property type="match status" value="1"/>
</dbReference>
<keyword evidence="5" id="KW-1185">Reference proteome</keyword>
<dbReference type="Gene3D" id="3.40.50.300">
    <property type="entry name" value="P-loop containing nucleotide triphosphate hydrolases"/>
    <property type="match status" value="1"/>
</dbReference>
<dbReference type="InterPro" id="IPR027417">
    <property type="entry name" value="P-loop_NTPase"/>
</dbReference>
<dbReference type="SMART" id="SM00382">
    <property type="entry name" value="AAA"/>
    <property type="match status" value="1"/>
</dbReference>
<keyword evidence="2" id="KW-0067">ATP-binding</keyword>
<dbReference type="RefSeq" id="WP_133795095.1">
    <property type="nucleotide sequence ID" value="NZ_SOCA01000003.1"/>
</dbReference>
<dbReference type="PANTHER" id="PTHR43158">
    <property type="entry name" value="SKFA PEPTIDE EXPORT ATP-BINDING PROTEIN SKFE"/>
    <property type="match status" value="1"/>
</dbReference>
<dbReference type="PANTHER" id="PTHR43158:SF2">
    <property type="entry name" value="SKFA PEPTIDE EXPORT ATP-BINDING PROTEIN SKFE"/>
    <property type="match status" value="1"/>
</dbReference>
<keyword evidence="1" id="KW-0547">Nucleotide-binding</keyword>
<dbReference type="InterPro" id="IPR003593">
    <property type="entry name" value="AAA+_ATPase"/>
</dbReference>
<dbReference type="Pfam" id="PF00005">
    <property type="entry name" value="ABC_tran"/>
    <property type="match status" value="1"/>
</dbReference>
<evidence type="ECO:0000256" key="1">
    <source>
        <dbReference type="ARBA" id="ARBA00022741"/>
    </source>
</evidence>
<gene>
    <name evidence="4" type="ORF">EI77_02009</name>
</gene>
<dbReference type="SUPFAM" id="SSF52540">
    <property type="entry name" value="P-loop containing nucleoside triphosphate hydrolases"/>
    <property type="match status" value="1"/>
</dbReference>
<dbReference type="AlphaFoldDB" id="A0A4R7RYG6"/>
<sequence>MTSPALLHIPEGTRFGYRAGLPWTRQDRCLVEAVQSVSAGPGLHLLVAPNGSGKTTLLRTLAGLSPTLAGQVSTKAQILYFADELRADPEMKPRTFFRAWFKGDSLAAAENLAETLRLDMKCPIGKLSRGNRQKVILILAEIKASLTQGSVLLMDEPLTGLDAETREQVTRLWASTNTSAMRLVIMHELECVRQADSLLTIAGGQLRHATARTGDSWMATYQTLHS</sequence>
<name>A0A4R7RYG6_9BACT</name>
<organism evidence="4 5">
    <name type="scientific">Prosthecobacter fusiformis</name>
    <dbReference type="NCBI Taxonomy" id="48464"/>
    <lineage>
        <taxon>Bacteria</taxon>
        <taxon>Pseudomonadati</taxon>
        <taxon>Verrucomicrobiota</taxon>
        <taxon>Verrucomicrobiia</taxon>
        <taxon>Verrucomicrobiales</taxon>
        <taxon>Verrucomicrobiaceae</taxon>
        <taxon>Prosthecobacter</taxon>
    </lineage>
</organism>
<dbReference type="InterPro" id="IPR003439">
    <property type="entry name" value="ABC_transporter-like_ATP-bd"/>
</dbReference>
<protein>
    <submittedName>
        <fullName evidence="4">ABC transporter family protein</fullName>
    </submittedName>
</protein>
<dbReference type="EMBL" id="SOCA01000003">
    <property type="protein sequence ID" value="TDU70891.1"/>
    <property type="molecule type" value="Genomic_DNA"/>
</dbReference>
<dbReference type="GO" id="GO:0016887">
    <property type="term" value="F:ATP hydrolysis activity"/>
    <property type="evidence" value="ECO:0007669"/>
    <property type="project" value="InterPro"/>
</dbReference>
<evidence type="ECO:0000256" key="2">
    <source>
        <dbReference type="ARBA" id="ARBA00022840"/>
    </source>
</evidence>
<evidence type="ECO:0000313" key="5">
    <source>
        <dbReference type="Proteomes" id="UP000295662"/>
    </source>
</evidence>
<evidence type="ECO:0000259" key="3">
    <source>
        <dbReference type="PROSITE" id="PS50893"/>
    </source>
</evidence>
<accession>A0A4R7RYG6</accession>
<evidence type="ECO:0000313" key="4">
    <source>
        <dbReference type="EMBL" id="TDU70891.1"/>
    </source>
</evidence>
<feature type="domain" description="ABC transporter" evidence="3">
    <location>
        <begin position="7"/>
        <end position="222"/>
    </location>
</feature>
<dbReference type="Proteomes" id="UP000295662">
    <property type="component" value="Unassembled WGS sequence"/>
</dbReference>
<reference evidence="4 5" key="1">
    <citation type="submission" date="2019-03" db="EMBL/GenBank/DDBJ databases">
        <title>Genomic Encyclopedia of Archaeal and Bacterial Type Strains, Phase II (KMG-II): from individual species to whole genera.</title>
        <authorList>
            <person name="Goeker M."/>
        </authorList>
    </citation>
    <scope>NUCLEOTIDE SEQUENCE [LARGE SCALE GENOMIC DNA]</scope>
    <source>
        <strain evidence="4 5">ATCC 25309</strain>
    </source>
</reference>